<protein>
    <recommendedName>
        <fullName evidence="7">Caspase-3</fullName>
    </recommendedName>
</protein>
<accession>A0ABD0JK70</accession>
<proteinExistence type="inferred from homology"/>
<dbReference type="PROSITE" id="PS50208">
    <property type="entry name" value="CASPASE_P20"/>
    <property type="match status" value="1"/>
</dbReference>
<name>A0ABD0JK70_9CAEN</name>
<reference evidence="5 6" key="1">
    <citation type="journal article" date="2023" name="Sci. Data">
        <title>Genome assembly of the Korean intertidal mud-creeper Batillaria attramentaria.</title>
        <authorList>
            <person name="Patra A.K."/>
            <person name="Ho P.T."/>
            <person name="Jun S."/>
            <person name="Lee S.J."/>
            <person name="Kim Y."/>
            <person name="Won Y.J."/>
        </authorList>
    </citation>
    <scope>NUCLEOTIDE SEQUENCE [LARGE SCALE GENOMIC DNA]</scope>
    <source>
        <strain evidence="5">Wonlab-2016</strain>
    </source>
</reference>
<feature type="domain" description="Caspase family p20" evidence="4">
    <location>
        <begin position="145"/>
        <end position="267"/>
    </location>
</feature>
<dbReference type="PANTHER" id="PTHR10454">
    <property type="entry name" value="CASPASE"/>
    <property type="match status" value="1"/>
</dbReference>
<dbReference type="InterPro" id="IPR011600">
    <property type="entry name" value="Pept_C14_caspase"/>
</dbReference>
<evidence type="ECO:0000313" key="5">
    <source>
        <dbReference type="EMBL" id="KAK7475346.1"/>
    </source>
</evidence>
<feature type="domain" description="Caspase family p10" evidence="3">
    <location>
        <begin position="281"/>
        <end position="337"/>
    </location>
</feature>
<dbReference type="Proteomes" id="UP001519460">
    <property type="component" value="Unassembled WGS sequence"/>
</dbReference>
<evidence type="ECO:0000256" key="1">
    <source>
        <dbReference type="ARBA" id="ARBA00010134"/>
    </source>
</evidence>
<dbReference type="InterPro" id="IPR002398">
    <property type="entry name" value="Pept_C14"/>
</dbReference>
<comment type="caution">
    <text evidence="5">The sequence shown here is derived from an EMBL/GenBank/DDBJ whole genome shotgun (WGS) entry which is preliminary data.</text>
</comment>
<gene>
    <name evidence="5" type="ORF">BaRGS_00033422</name>
</gene>
<dbReference type="PRINTS" id="PR00376">
    <property type="entry name" value="IL1BCENZYME"/>
</dbReference>
<evidence type="ECO:0000313" key="6">
    <source>
        <dbReference type="Proteomes" id="UP001519460"/>
    </source>
</evidence>
<evidence type="ECO:0008006" key="7">
    <source>
        <dbReference type="Google" id="ProtNLM"/>
    </source>
</evidence>
<evidence type="ECO:0000259" key="3">
    <source>
        <dbReference type="PROSITE" id="PS50207"/>
    </source>
</evidence>
<dbReference type="SUPFAM" id="SSF52129">
    <property type="entry name" value="Caspase-like"/>
    <property type="match status" value="1"/>
</dbReference>
<dbReference type="SMART" id="SM00115">
    <property type="entry name" value="CASc"/>
    <property type="match status" value="1"/>
</dbReference>
<dbReference type="InterPro" id="IPR015917">
    <property type="entry name" value="Pept_C14A"/>
</dbReference>
<dbReference type="InterPro" id="IPR002138">
    <property type="entry name" value="Pept_C14_p10"/>
</dbReference>
<dbReference type="Pfam" id="PF00656">
    <property type="entry name" value="Peptidase_C14"/>
    <property type="match status" value="1"/>
</dbReference>
<dbReference type="EMBL" id="JACVVK020000409">
    <property type="protein sequence ID" value="KAK7475346.1"/>
    <property type="molecule type" value="Genomic_DNA"/>
</dbReference>
<dbReference type="InterPro" id="IPR001309">
    <property type="entry name" value="Pept_C14_p20"/>
</dbReference>
<organism evidence="5 6">
    <name type="scientific">Batillaria attramentaria</name>
    <dbReference type="NCBI Taxonomy" id="370345"/>
    <lineage>
        <taxon>Eukaryota</taxon>
        <taxon>Metazoa</taxon>
        <taxon>Spiralia</taxon>
        <taxon>Lophotrochozoa</taxon>
        <taxon>Mollusca</taxon>
        <taxon>Gastropoda</taxon>
        <taxon>Caenogastropoda</taxon>
        <taxon>Sorbeoconcha</taxon>
        <taxon>Cerithioidea</taxon>
        <taxon>Batillariidae</taxon>
        <taxon>Batillaria</taxon>
    </lineage>
</organism>
<evidence type="ECO:0000256" key="2">
    <source>
        <dbReference type="RuleBase" id="RU003971"/>
    </source>
</evidence>
<sequence length="413" mass="45160">MAGKQPGHQNISTGNVSGGIVGGSISVSGSGHSVGNTSITDRHDTHTVNSHNVYHGSVDQSQKRYEGTTVIGNNNQVGNTSIQDSHDDTIQGSFNTAAPEWPADDHDPHNLDVKMSTEFPDVVKKFEKMAAGKLKHDMYTMKSSTRGRFVMYSNRTFTAGGFSDLPVEPDEDALHALFDEMGFSCAKKLNMTREKMISDLKKEMRNSKGRSYDCFAMAVTSHGNKGVIFSSDGQEVKIQELRAIVDQTEEFYGKPKIFLIDACQGGKSNNREKGPGEDGDAVDAGPKFADNYTAVATVPSFTAGARVGFGSFFLQAVAYIFSRYACTEEINEMMTKVGDAHHCNSNHFHNVDVTSSYFAFKPGEPPCEPERPADARVHDQPEAEALLFSRTARVRVYSFNLQLEHPAIGLMSS</sequence>
<dbReference type="InterPro" id="IPR029030">
    <property type="entry name" value="Caspase-like_dom_sf"/>
</dbReference>
<comment type="similarity">
    <text evidence="1 2">Belongs to the peptidase C14A family.</text>
</comment>
<dbReference type="PROSITE" id="PS50207">
    <property type="entry name" value="CASPASE_P10"/>
    <property type="match status" value="1"/>
</dbReference>
<evidence type="ECO:0000259" key="4">
    <source>
        <dbReference type="PROSITE" id="PS50208"/>
    </source>
</evidence>
<dbReference type="Gene3D" id="3.40.50.1460">
    <property type="match status" value="1"/>
</dbReference>
<keyword evidence="6" id="KW-1185">Reference proteome</keyword>
<dbReference type="AlphaFoldDB" id="A0ABD0JK70"/>